<feature type="coiled-coil region" evidence="5">
    <location>
        <begin position="474"/>
        <end position="521"/>
    </location>
</feature>
<dbReference type="PANTHER" id="PTHR14326">
    <property type="entry name" value="TARGETING PROTEIN FOR XKLP2"/>
    <property type="match status" value="1"/>
</dbReference>
<feature type="region of interest" description="Disordered" evidence="6">
    <location>
        <begin position="579"/>
        <end position="602"/>
    </location>
</feature>
<evidence type="ECO:0000256" key="5">
    <source>
        <dbReference type="SAM" id="Coils"/>
    </source>
</evidence>
<reference evidence="9" key="2">
    <citation type="submission" date="2019-10" db="EMBL/GenBank/DDBJ databases">
        <title>Conservation and host-specific expression of non-tandemly repeated heterogenous ribosome RNA gene in arbuscular mycorrhizal fungi.</title>
        <authorList>
            <person name="Maeda T."/>
            <person name="Kobayashi Y."/>
            <person name="Nakagawa T."/>
            <person name="Ezawa T."/>
            <person name="Yamaguchi K."/>
            <person name="Bino T."/>
            <person name="Nishimoto Y."/>
            <person name="Shigenobu S."/>
            <person name="Kawaguchi M."/>
        </authorList>
    </citation>
    <scope>NUCLEOTIDE SEQUENCE</scope>
    <source>
        <strain evidence="9">HR1</strain>
    </source>
</reference>
<dbReference type="AlphaFoldDB" id="A0A2Z6RVA3"/>
<comment type="caution">
    <text evidence="8">The sequence shown here is derived from an EMBL/GenBank/DDBJ whole genome shotgun (WGS) entry which is preliminary data.</text>
</comment>
<dbReference type="STRING" id="94130.A0A2Z6RVA3"/>
<evidence type="ECO:0000256" key="6">
    <source>
        <dbReference type="SAM" id="MobiDB-lite"/>
    </source>
</evidence>
<evidence type="ECO:0000256" key="1">
    <source>
        <dbReference type="ARBA" id="ARBA00004245"/>
    </source>
</evidence>
<dbReference type="InterPro" id="IPR027329">
    <property type="entry name" value="TPX2_C"/>
</dbReference>
<gene>
    <name evidence="9" type="ORF">RCL2_000557800</name>
    <name evidence="8" type="ORF">RclHR1_04500013</name>
</gene>
<evidence type="ECO:0000313" key="10">
    <source>
        <dbReference type="Proteomes" id="UP000247702"/>
    </source>
</evidence>
<dbReference type="EMBL" id="BLAL01000036">
    <property type="protein sequence ID" value="GES78267.1"/>
    <property type="molecule type" value="Genomic_DNA"/>
</dbReference>
<dbReference type="InterPro" id="IPR009675">
    <property type="entry name" value="TPX2_fam"/>
</dbReference>
<feature type="compositionally biased region" description="Basic and acidic residues" evidence="6">
    <location>
        <begin position="588"/>
        <end position="602"/>
    </location>
</feature>
<evidence type="ECO:0000256" key="4">
    <source>
        <dbReference type="ARBA" id="ARBA00023212"/>
    </source>
</evidence>
<comment type="similarity">
    <text evidence="2">Belongs to the TPX2 family.</text>
</comment>
<feature type="region of interest" description="Disordered" evidence="6">
    <location>
        <begin position="166"/>
        <end position="185"/>
    </location>
</feature>
<accession>A0A2Z6RVA3</accession>
<organism evidence="8 10">
    <name type="scientific">Rhizophagus clarus</name>
    <dbReference type="NCBI Taxonomy" id="94130"/>
    <lineage>
        <taxon>Eukaryota</taxon>
        <taxon>Fungi</taxon>
        <taxon>Fungi incertae sedis</taxon>
        <taxon>Mucoromycota</taxon>
        <taxon>Glomeromycotina</taxon>
        <taxon>Glomeromycetes</taxon>
        <taxon>Glomerales</taxon>
        <taxon>Glomeraceae</taxon>
        <taxon>Rhizophagus</taxon>
    </lineage>
</organism>
<evidence type="ECO:0000256" key="3">
    <source>
        <dbReference type="ARBA" id="ARBA00022490"/>
    </source>
</evidence>
<protein>
    <submittedName>
        <fullName evidence="9">Targeting protein for Xklp2-like</fullName>
    </submittedName>
</protein>
<keyword evidence="4" id="KW-0206">Cytoskeleton</keyword>
<evidence type="ECO:0000313" key="8">
    <source>
        <dbReference type="EMBL" id="GBC02225.1"/>
    </source>
</evidence>
<feature type="region of interest" description="Disordered" evidence="6">
    <location>
        <begin position="299"/>
        <end position="327"/>
    </location>
</feature>
<dbReference type="PANTHER" id="PTHR14326:SF44">
    <property type="entry name" value="TARGETING PROTEIN FOR XKLP2"/>
    <property type="match status" value="1"/>
</dbReference>
<dbReference type="GO" id="GO:0005819">
    <property type="term" value="C:spindle"/>
    <property type="evidence" value="ECO:0007669"/>
    <property type="project" value="InterPro"/>
</dbReference>
<evidence type="ECO:0000313" key="9">
    <source>
        <dbReference type="EMBL" id="GES78267.1"/>
    </source>
</evidence>
<reference evidence="8 10" key="1">
    <citation type="submission" date="2017-11" db="EMBL/GenBank/DDBJ databases">
        <title>The genome of Rhizophagus clarus HR1 reveals common genetic basis of auxotrophy among arbuscular mycorrhizal fungi.</title>
        <authorList>
            <person name="Kobayashi Y."/>
        </authorList>
    </citation>
    <scope>NUCLEOTIDE SEQUENCE [LARGE SCALE GENOMIC DNA]</scope>
    <source>
        <strain evidence="8 10">HR1</strain>
    </source>
</reference>
<sequence>MMFENILKQDVETPQVPRSRPNSPGTFSFLAPHYKDFNNDVTFGEGDSFFGSAILTSSATRERPLFTPSKNVTFSPILNEVNSVLHQSNLNNLKKNNDAKIIIEKLTIKSPLKEQKKIKFLDDNPHVKTGANKAINDKVPPVVKIVKAKEAVNKANVKPINTTKQAKNYPERKSQGIRKRQSVKKPGTVITVPKPFRFHTTKRSNAINKYSPKSPFISLAERVQQFLEKTPDRFKSKLVTIKSTSNYVNLPTKARSPFLRTKLRAERNKVTNKEKVINNKVQSKPVDSNNIKSGRIKKTKPETTVPISPHITKPKPPQQKHPSPTRIIKANPVPQFKEPFKPKLAHRKMDSPKYSLPGEEISQYKVEIREAKLKKEAQEQERARNFKARPLPSDSPDVLPPVFPLPTTVTKPFKLRTDIRGEKYQESFRETITKLNKREKEDLSFYAKPAPNLTPYRPKKSDKPLTEIVEFNLYTDARLEKRKAYDEKRNLREREEKILRERKQKEEEERNQQQIRRLRTELVHHAQPIKKFAPIKIDFANRKATKPVSPLIGEKRRKKFQALNESNIRNAVSENVSTAKIVPQSGNDNRKLLEKNEKENKK</sequence>
<dbReference type="Proteomes" id="UP000247702">
    <property type="component" value="Unassembled WGS sequence"/>
</dbReference>
<comment type="subcellular location">
    <subcellularLocation>
        <location evidence="1">Cytoplasm</location>
        <location evidence="1">Cytoskeleton</location>
    </subcellularLocation>
</comment>
<dbReference type="GO" id="GO:0060236">
    <property type="term" value="P:regulation of mitotic spindle organization"/>
    <property type="evidence" value="ECO:0007669"/>
    <property type="project" value="InterPro"/>
</dbReference>
<dbReference type="Proteomes" id="UP000615446">
    <property type="component" value="Unassembled WGS sequence"/>
</dbReference>
<keyword evidence="10" id="KW-1185">Reference proteome</keyword>
<dbReference type="Pfam" id="PF06886">
    <property type="entry name" value="TPX2"/>
    <property type="match status" value="1"/>
</dbReference>
<keyword evidence="5" id="KW-0175">Coiled coil</keyword>
<name>A0A2Z6RVA3_9GLOM</name>
<dbReference type="EMBL" id="BEXD01003816">
    <property type="protein sequence ID" value="GBC02225.1"/>
    <property type="molecule type" value="Genomic_DNA"/>
</dbReference>
<feature type="domain" description="TPX2 C-terminal" evidence="7">
    <location>
        <begin position="471"/>
        <end position="543"/>
    </location>
</feature>
<keyword evidence="3" id="KW-0963">Cytoplasm</keyword>
<dbReference type="GO" id="GO:0005874">
    <property type="term" value="C:microtubule"/>
    <property type="evidence" value="ECO:0007669"/>
    <property type="project" value="InterPro"/>
</dbReference>
<proteinExistence type="inferred from homology"/>
<dbReference type="OrthoDB" id="1684416at2759"/>
<evidence type="ECO:0000256" key="2">
    <source>
        <dbReference type="ARBA" id="ARBA00005885"/>
    </source>
</evidence>
<evidence type="ECO:0000259" key="7">
    <source>
        <dbReference type="Pfam" id="PF06886"/>
    </source>
</evidence>